<name>A0A7D5LBE3_9EURY</name>
<dbReference type="Proteomes" id="UP000509626">
    <property type="component" value="Chromosome"/>
</dbReference>
<dbReference type="OrthoDB" id="383309at2157"/>
<proteinExistence type="predicted"/>
<gene>
    <name evidence="1" type="ORF">HUG12_14465</name>
</gene>
<dbReference type="KEGG" id="halu:HUG12_14465"/>
<dbReference type="RefSeq" id="WP_179269451.1">
    <property type="nucleotide sequence ID" value="NZ_CP058579.1"/>
</dbReference>
<organism evidence="1 2">
    <name type="scientific">Halorarum salinum</name>
    <dbReference type="NCBI Taxonomy" id="2743089"/>
    <lineage>
        <taxon>Archaea</taxon>
        <taxon>Methanobacteriati</taxon>
        <taxon>Methanobacteriota</taxon>
        <taxon>Stenosarchaea group</taxon>
        <taxon>Halobacteria</taxon>
        <taxon>Halobacteriales</taxon>
        <taxon>Haloferacaceae</taxon>
        <taxon>Halorarum</taxon>
    </lineage>
</organism>
<accession>A0A7D5LBE3</accession>
<protein>
    <submittedName>
        <fullName evidence="1">Uncharacterized protein</fullName>
    </submittedName>
</protein>
<dbReference type="AlphaFoldDB" id="A0A7D5LBE3"/>
<dbReference type="GeneID" id="56038686"/>
<evidence type="ECO:0000313" key="1">
    <source>
        <dbReference type="EMBL" id="QLG62866.1"/>
    </source>
</evidence>
<dbReference type="EMBL" id="CP058579">
    <property type="protein sequence ID" value="QLG62866.1"/>
    <property type="molecule type" value="Genomic_DNA"/>
</dbReference>
<reference evidence="1 2" key="1">
    <citation type="submission" date="2020-06" db="EMBL/GenBank/DDBJ databases">
        <title>NJ-3-1, isolated from saline soil.</title>
        <authorList>
            <person name="Cui H.L."/>
            <person name="Shi X."/>
        </authorList>
    </citation>
    <scope>NUCLEOTIDE SEQUENCE [LARGE SCALE GENOMIC DNA]</scope>
    <source>
        <strain evidence="1 2">NJ-3-1</strain>
    </source>
</reference>
<keyword evidence="2" id="KW-1185">Reference proteome</keyword>
<sequence>MSKSAQSIEAVQADTTDQWIQEHKAEIDREADSDGPHAWVFQRIRQESDCWEGDS</sequence>
<evidence type="ECO:0000313" key="2">
    <source>
        <dbReference type="Proteomes" id="UP000509626"/>
    </source>
</evidence>